<sequence>MIVLSSSLAFCCEEEELCEVDELIACDNEKPKSHQEDFPCSPFFDCGNCTGNIIINTPLIALNGHLKKSNVYSPFLETYLKKEARFRLLKPPMQLS</sequence>
<dbReference type="AlphaFoldDB" id="A0AA51N8Z3"/>
<gene>
    <name evidence="1" type="ORF">QYS49_35850</name>
</gene>
<dbReference type="KEGG" id="msaa:QYS49_35850"/>
<reference evidence="1 2" key="1">
    <citation type="submission" date="2023-08" db="EMBL/GenBank/DDBJ databases">
        <title>Comparative genomics and taxonomic characterization of three novel marine species of genus Marivirga.</title>
        <authorList>
            <person name="Muhammad N."/>
            <person name="Kim S.-G."/>
        </authorList>
    </citation>
    <scope>NUCLEOTIDE SEQUENCE [LARGE SCALE GENOMIC DNA]</scope>
    <source>
        <strain evidence="1 2">BDSF4-3</strain>
    </source>
</reference>
<protein>
    <submittedName>
        <fullName evidence="1">Uncharacterized protein</fullName>
    </submittedName>
</protein>
<evidence type="ECO:0000313" key="1">
    <source>
        <dbReference type="EMBL" id="WMN10748.1"/>
    </source>
</evidence>
<keyword evidence="2" id="KW-1185">Reference proteome</keyword>
<accession>A0AA51N8Z3</accession>
<dbReference type="Proteomes" id="UP001230496">
    <property type="component" value="Chromosome"/>
</dbReference>
<dbReference type="EMBL" id="CP129971">
    <property type="protein sequence ID" value="WMN10748.1"/>
    <property type="molecule type" value="Genomic_DNA"/>
</dbReference>
<dbReference type="RefSeq" id="WP_308347176.1">
    <property type="nucleotide sequence ID" value="NZ_CP129971.1"/>
</dbReference>
<proteinExistence type="predicted"/>
<name>A0AA51N8Z3_9BACT</name>
<organism evidence="1 2">
    <name type="scientific">Marivirga salinarum</name>
    <dbReference type="NCBI Taxonomy" id="3059078"/>
    <lineage>
        <taxon>Bacteria</taxon>
        <taxon>Pseudomonadati</taxon>
        <taxon>Bacteroidota</taxon>
        <taxon>Cytophagia</taxon>
        <taxon>Cytophagales</taxon>
        <taxon>Marivirgaceae</taxon>
        <taxon>Marivirga</taxon>
    </lineage>
</organism>
<evidence type="ECO:0000313" key="2">
    <source>
        <dbReference type="Proteomes" id="UP001230496"/>
    </source>
</evidence>